<comment type="caution">
    <text evidence="2">The sequence shown here is derived from an EMBL/GenBank/DDBJ whole genome shotgun (WGS) entry which is preliminary data.</text>
</comment>
<gene>
    <name evidence="2" type="ORF">DVJ77_09625</name>
</gene>
<dbReference type="SMART" id="SM00933">
    <property type="entry name" value="NurA"/>
    <property type="match status" value="1"/>
</dbReference>
<organism evidence="2 3">
    <name type="scientific">Dyella tabacisoli</name>
    <dbReference type="NCBI Taxonomy" id="2282381"/>
    <lineage>
        <taxon>Bacteria</taxon>
        <taxon>Pseudomonadati</taxon>
        <taxon>Pseudomonadota</taxon>
        <taxon>Gammaproteobacteria</taxon>
        <taxon>Lysobacterales</taxon>
        <taxon>Rhodanobacteraceae</taxon>
        <taxon>Dyella</taxon>
    </lineage>
</organism>
<name>A0A369UNC4_9GAMM</name>
<sequence>MSPRCNLWVSGSFVTPFLTILPCGRGRLPHIQKDSVELGVAYPLIYTEADALTQVDIKHRIEARISQGEFLANMLHVVGQQSDQAQSDFVSQLSKIAAVVRDLLESNGFLRKVAYDPQRYWPGVRGKTFAFVDGGVANIDLPSAAPIGIRVGSYVVRPGDESEHRERFNIELSLVDDLYSASGALYDDDFLDIAKLRDAARIISELAAAYRIARDAKAEGVDAIVLHGPLINPVSPYALDDFPSFGEGASRTFLCNEEWAGPEDERQFASLYLLLLESLRDTGVPVVGAVERSIGRDPVFIRRLLQTLVDRKDLKEKDAQSVESKLRTYGLNDSSLLDVVLGEGEYVTPTPVNRQGPENKWPEIWKWKIRGYPSALTTYIKPSDLVLPFRVETFENAANFDEVLSLILHTSRLLPSYGFPVGLDVVDRFAKVPAWLSNRVKGQHQVVLLRRAIETGDPRTVAFAKRVLAAKGRDWLFRPEA</sequence>
<dbReference type="OrthoDB" id="3078163at2"/>
<reference evidence="2 3" key="1">
    <citation type="submission" date="2018-07" db="EMBL/GenBank/DDBJ databases">
        <title>Dyella tabacisoli L4-6T, whole genome shotgun sequence.</title>
        <authorList>
            <person name="Zhou X.-K."/>
            <person name="Li W.-J."/>
            <person name="Duan Y.-Q."/>
        </authorList>
    </citation>
    <scope>NUCLEOTIDE SEQUENCE [LARGE SCALE GENOMIC DNA]</scope>
    <source>
        <strain evidence="2 3">L4-6</strain>
    </source>
</reference>
<dbReference type="Proteomes" id="UP000253782">
    <property type="component" value="Unassembled WGS sequence"/>
</dbReference>
<accession>A0A369UNC4</accession>
<dbReference type="InterPro" id="IPR018977">
    <property type="entry name" value="NurA_domain"/>
</dbReference>
<dbReference type="EMBL" id="QQAH01000008">
    <property type="protein sequence ID" value="RDD82031.1"/>
    <property type="molecule type" value="Genomic_DNA"/>
</dbReference>
<evidence type="ECO:0000259" key="1">
    <source>
        <dbReference type="SMART" id="SM00933"/>
    </source>
</evidence>
<dbReference type="Pfam" id="PF09376">
    <property type="entry name" value="NurA"/>
    <property type="match status" value="1"/>
</dbReference>
<proteinExistence type="predicted"/>
<feature type="domain" description="NurA" evidence="1">
    <location>
        <begin position="127"/>
        <end position="432"/>
    </location>
</feature>
<evidence type="ECO:0000313" key="2">
    <source>
        <dbReference type="EMBL" id="RDD82031.1"/>
    </source>
</evidence>
<keyword evidence="3" id="KW-1185">Reference proteome</keyword>
<evidence type="ECO:0000313" key="3">
    <source>
        <dbReference type="Proteomes" id="UP000253782"/>
    </source>
</evidence>
<dbReference type="AlphaFoldDB" id="A0A369UNC4"/>
<protein>
    <recommendedName>
        <fullName evidence="1">NurA domain-containing protein</fullName>
    </recommendedName>
</protein>